<sequence>MIPAVQNDKSLMEEHKFYQNSEHSLECFQGLFNLDNAFNAVILAVVGLAIYKFVKLVRRRRAAATERAVEKLSPV</sequence>
<evidence type="ECO:0000256" key="1">
    <source>
        <dbReference type="SAM" id="Phobius"/>
    </source>
</evidence>
<evidence type="ECO:0000313" key="3">
    <source>
        <dbReference type="Proteomes" id="UP000253472"/>
    </source>
</evidence>
<dbReference type="AlphaFoldDB" id="A0A367YIY8"/>
<keyword evidence="3" id="KW-1185">Reference proteome</keyword>
<accession>A0A367YIY8</accession>
<keyword evidence="1" id="KW-1133">Transmembrane helix</keyword>
<keyword evidence="1" id="KW-0472">Membrane</keyword>
<proteinExistence type="predicted"/>
<organism evidence="2 3">
    <name type="scientific">Candida viswanathii</name>
    <dbReference type="NCBI Taxonomy" id="5486"/>
    <lineage>
        <taxon>Eukaryota</taxon>
        <taxon>Fungi</taxon>
        <taxon>Dikarya</taxon>
        <taxon>Ascomycota</taxon>
        <taxon>Saccharomycotina</taxon>
        <taxon>Pichiomycetes</taxon>
        <taxon>Debaryomycetaceae</taxon>
        <taxon>Candida/Lodderomyces clade</taxon>
        <taxon>Candida</taxon>
    </lineage>
</organism>
<evidence type="ECO:0000313" key="2">
    <source>
        <dbReference type="EMBL" id="RCK65808.1"/>
    </source>
</evidence>
<feature type="transmembrane region" description="Helical" evidence="1">
    <location>
        <begin position="37"/>
        <end position="54"/>
    </location>
</feature>
<name>A0A367YIY8_9ASCO</name>
<comment type="caution">
    <text evidence="2">The sequence shown here is derived from an EMBL/GenBank/DDBJ whole genome shotgun (WGS) entry which is preliminary data.</text>
</comment>
<reference evidence="2 3" key="1">
    <citation type="submission" date="2018-06" db="EMBL/GenBank/DDBJ databases">
        <title>Whole genome sequencing of Candida tropicalis (genome annotated by CSBL at Korea University).</title>
        <authorList>
            <person name="Ahn J."/>
        </authorList>
    </citation>
    <scope>NUCLEOTIDE SEQUENCE [LARGE SCALE GENOMIC DNA]</scope>
    <source>
        <strain evidence="2 3">ATCC 20962</strain>
    </source>
</reference>
<dbReference type="Proteomes" id="UP000253472">
    <property type="component" value="Unassembled WGS sequence"/>
</dbReference>
<dbReference type="OrthoDB" id="4026854at2759"/>
<protein>
    <submittedName>
        <fullName evidence="2">Uncharacterized protein</fullName>
    </submittedName>
</protein>
<keyword evidence="1" id="KW-0812">Transmembrane</keyword>
<gene>
    <name evidence="2" type="ORF">Cantr_01607</name>
</gene>
<dbReference type="EMBL" id="QLNQ01000019">
    <property type="protein sequence ID" value="RCK65808.1"/>
    <property type="molecule type" value="Genomic_DNA"/>
</dbReference>